<dbReference type="KEGG" id="hhy:Halhy_2798"/>
<dbReference type="eggNOG" id="COG1680">
    <property type="taxonomic scope" value="Bacteria"/>
</dbReference>
<feature type="domain" description="Beta-lactamase-related" evidence="1">
    <location>
        <begin position="41"/>
        <end position="357"/>
    </location>
</feature>
<dbReference type="PANTHER" id="PTHR46825:SF9">
    <property type="entry name" value="BETA-LACTAMASE-RELATED DOMAIN-CONTAINING PROTEIN"/>
    <property type="match status" value="1"/>
</dbReference>
<reference key="2">
    <citation type="submission" date="2011-04" db="EMBL/GenBank/DDBJ databases">
        <title>Complete sequence of chromosome of Haliscomenobacter hydrossis DSM 1100.</title>
        <authorList>
            <consortium name="US DOE Joint Genome Institute (JGI-PGF)"/>
            <person name="Lucas S."/>
            <person name="Han J."/>
            <person name="Lapidus A."/>
            <person name="Bruce D."/>
            <person name="Goodwin L."/>
            <person name="Pitluck S."/>
            <person name="Peters L."/>
            <person name="Kyrpides N."/>
            <person name="Mavromatis K."/>
            <person name="Ivanova N."/>
            <person name="Ovchinnikova G."/>
            <person name="Pagani I."/>
            <person name="Daligault H."/>
            <person name="Detter J.C."/>
            <person name="Han C."/>
            <person name="Land M."/>
            <person name="Hauser L."/>
            <person name="Markowitz V."/>
            <person name="Cheng J.-F."/>
            <person name="Hugenholtz P."/>
            <person name="Woyke T."/>
            <person name="Wu D."/>
            <person name="Verbarg S."/>
            <person name="Frueling A."/>
            <person name="Brambilla E."/>
            <person name="Klenk H.-P."/>
            <person name="Eisen J.A."/>
        </authorList>
    </citation>
    <scope>NUCLEOTIDE SEQUENCE</scope>
    <source>
        <strain>DSM 1100</strain>
    </source>
</reference>
<proteinExistence type="predicted"/>
<dbReference type="PANTHER" id="PTHR46825">
    <property type="entry name" value="D-ALANYL-D-ALANINE-CARBOXYPEPTIDASE/ENDOPEPTIDASE AMPH"/>
    <property type="match status" value="1"/>
</dbReference>
<dbReference type="AlphaFoldDB" id="F4L306"/>
<reference evidence="2 3" key="1">
    <citation type="journal article" date="2011" name="Stand. Genomic Sci.">
        <title>Complete genome sequence of Haliscomenobacter hydrossis type strain (O).</title>
        <authorList>
            <consortium name="US DOE Joint Genome Institute (JGI-PGF)"/>
            <person name="Daligault H."/>
            <person name="Lapidus A."/>
            <person name="Zeytun A."/>
            <person name="Nolan M."/>
            <person name="Lucas S."/>
            <person name="Del Rio T.G."/>
            <person name="Tice H."/>
            <person name="Cheng J.F."/>
            <person name="Tapia R."/>
            <person name="Han C."/>
            <person name="Goodwin L."/>
            <person name="Pitluck S."/>
            <person name="Liolios K."/>
            <person name="Pagani I."/>
            <person name="Ivanova N."/>
            <person name="Huntemann M."/>
            <person name="Mavromatis K."/>
            <person name="Mikhailova N."/>
            <person name="Pati A."/>
            <person name="Chen A."/>
            <person name="Palaniappan K."/>
            <person name="Land M."/>
            <person name="Hauser L."/>
            <person name="Brambilla E.M."/>
            <person name="Rohde M."/>
            <person name="Verbarg S."/>
            <person name="Goker M."/>
            <person name="Bristow J."/>
            <person name="Eisen J.A."/>
            <person name="Markowitz V."/>
            <person name="Hugenholtz P."/>
            <person name="Kyrpides N.C."/>
            <person name="Klenk H.P."/>
            <person name="Woyke T."/>
        </authorList>
    </citation>
    <scope>NUCLEOTIDE SEQUENCE [LARGE SCALE GENOMIC DNA]</scope>
    <source>
        <strain evidence="3">ATCC 27775 / DSM 1100 / LMG 10767 / O</strain>
    </source>
</reference>
<dbReference type="RefSeq" id="WP_013765213.1">
    <property type="nucleotide sequence ID" value="NC_015510.1"/>
</dbReference>
<dbReference type="InterPro" id="IPR012338">
    <property type="entry name" value="Beta-lactam/transpept-like"/>
</dbReference>
<accession>F4L306</accession>
<evidence type="ECO:0000259" key="1">
    <source>
        <dbReference type="Pfam" id="PF00144"/>
    </source>
</evidence>
<dbReference type="InterPro" id="IPR050491">
    <property type="entry name" value="AmpC-like"/>
</dbReference>
<dbReference type="Pfam" id="PF17660">
    <property type="entry name" value="BTRD1"/>
    <property type="match status" value="3"/>
</dbReference>
<dbReference type="EMBL" id="CP002691">
    <property type="protein sequence ID" value="AEE50665.1"/>
    <property type="molecule type" value="Genomic_DNA"/>
</dbReference>
<dbReference type="SUPFAM" id="SSF56601">
    <property type="entry name" value="beta-lactamase/transpeptidase-like"/>
    <property type="match status" value="1"/>
</dbReference>
<name>F4L306_HALH1</name>
<dbReference type="Pfam" id="PF00144">
    <property type="entry name" value="Beta-lactamase"/>
    <property type="match status" value="1"/>
</dbReference>
<dbReference type="Gene3D" id="3.40.710.10">
    <property type="entry name" value="DD-peptidase/beta-lactamase superfamily"/>
    <property type="match status" value="1"/>
</dbReference>
<dbReference type="InterPro" id="IPR049511">
    <property type="entry name" value="PGH-like_rpt"/>
</dbReference>
<keyword evidence="3" id="KW-1185">Reference proteome</keyword>
<dbReference type="HOGENOM" id="CLU_428821_0_0_10"/>
<protein>
    <submittedName>
        <fullName evidence="2">Beta-lactamase</fullName>
    </submittedName>
</protein>
<organism evidence="2 3">
    <name type="scientific">Haliscomenobacter hydrossis (strain ATCC 27775 / DSM 1100 / LMG 10767 / O)</name>
    <dbReference type="NCBI Taxonomy" id="760192"/>
    <lineage>
        <taxon>Bacteria</taxon>
        <taxon>Pseudomonadati</taxon>
        <taxon>Bacteroidota</taxon>
        <taxon>Saprospiria</taxon>
        <taxon>Saprospirales</taxon>
        <taxon>Haliscomenobacteraceae</taxon>
        <taxon>Haliscomenobacter</taxon>
    </lineage>
</organism>
<gene>
    <name evidence="2" type="ordered locus">Halhy_2798</name>
</gene>
<evidence type="ECO:0000313" key="2">
    <source>
        <dbReference type="EMBL" id="AEE50665.1"/>
    </source>
</evidence>
<dbReference type="InterPro" id="IPR001466">
    <property type="entry name" value="Beta-lactam-related"/>
</dbReference>
<evidence type="ECO:0000313" key="3">
    <source>
        <dbReference type="Proteomes" id="UP000008461"/>
    </source>
</evidence>
<dbReference type="Proteomes" id="UP000008461">
    <property type="component" value="Chromosome"/>
</dbReference>
<dbReference type="STRING" id="760192.Halhy_2798"/>
<sequence length="638" mass="73732">MSCLNYFPRITFLLYFVFISFLSLNAQIRFFNRDSSLFFRLDTVIEQQRSEQEVIGMAVTVVRDEKIIYSKGFGYADWETLRPVTTESVFRWASMSKSITSLVAFKLQEEKLLDLESSVSTYLPEYPFPMVKLKYLLQNRSGLGHYTEMNRLYPQWSKRLLSYPSRDTFNAKATVDIFREAPLDFQPGERFLYSTFGFILAGATLDQIGKNSVGLGYLGLVNEVVRKPFEMNTLEVDYLFNNNPNEVSGYYLDSDCDIQTRRDDDISWKLSGGGFQSTIGDLGNYIRGLMEHKLLNKESFEQLWSKQPDADYAFGFDVRGEGKTLRVGHAGSQNKTRTIFIMYPELKIGVGVMCNSEWAEPELIALKVLKELGVEVEEQEYVRNCNEKSKSGYRYLGIWQEGTQPQMVRKGYATRQFQAEANHLSSLGYNLSDADSYLDKKNVRRWDGVFQQHASKAHFITHQSLDSFQLKVNALAKTGAHLIDIETYIASNRRLWAGVVAQNAPKATFVVGLEADPFQKKYEELNRKGQRLADFKTYWNGQKRQWAGVFVPGNDSHAFFKSLTSEAFLQKNTELNTQGLQLHDIEVYTLNNREYWSGVWRQEKDKYQLLREINYCTQERKGKSLAKQGMELVDWERY</sequence>